<dbReference type="InterPro" id="IPR029071">
    <property type="entry name" value="Ubiquitin-like_domsf"/>
</dbReference>
<feature type="compositionally biased region" description="Pro residues" evidence="1">
    <location>
        <begin position="236"/>
        <end position="247"/>
    </location>
</feature>
<evidence type="ECO:0000313" key="4">
    <source>
        <dbReference type="Proteomes" id="UP000007258"/>
    </source>
</evidence>
<name>A4H977_LEIBR</name>
<protein>
    <recommendedName>
        <fullName evidence="2">Ubiquitin-like domain-containing protein</fullName>
    </recommendedName>
</protein>
<dbReference type="OMA" id="PQYGART"/>
<feature type="compositionally biased region" description="Polar residues" evidence="1">
    <location>
        <begin position="295"/>
        <end position="304"/>
    </location>
</feature>
<feature type="region of interest" description="Disordered" evidence="1">
    <location>
        <begin position="172"/>
        <end position="251"/>
    </location>
</feature>
<dbReference type="AlphaFoldDB" id="A4H977"/>
<dbReference type="GeneID" id="5414432"/>
<reference evidence="3 4" key="1">
    <citation type="journal article" date="2007" name="Nat. Genet.">
        <title>Comparative genomic analysis of three Leishmania species that cause diverse human disease.</title>
        <authorList>
            <person name="Peacock C.S."/>
            <person name="Seeger K."/>
            <person name="Harris D."/>
            <person name="Murphy L."/>
            <person name="Ruiz J.C."/>
            <person name="Quail M.A."/>
            <person name="Peters N."/>
            <person name="Adlem E."/>
            <person name="Tivey A."/>
            <person name="Aslett M."/>
            <person name="Kerhornou A."/>
            <person name="Ivens A."/>
            <person name="Fraser A."/>
            <person name="Rajandream M.A."/>
            <person name="Carver T."/>
            <person name="Norbertczak H."/>
            <person name="Chillingworth T."/>
            <person name="Hance Z."/>
            <person name="Jagels K."/>
            <person name="Moule S."/>
            <person name="Ormond D."/>
            <person name="Rutter S."/>
            <person name="Squares R."/>
            <person name="Whitehead S."/>
            <person name="Rabbinowitsch E."/>
            <person name="Arrowsmith C."/>
            <person name="White B."/>
            <person name="Thurston S."/>
            <person name="Bringaud F."/>
            <person name="Baldauf S.L."/>
            <person name="Faulconbridge A."/>
            <person name="Jeffares D."/>
            <person name="Depledge D.P."/>
            <person name="Oyola S.O."/>
            <person name="Hilley J.D."/>
            <person name="Brito L.O."/>
            <person name="Tosi L.R."/>
            <person name="Barrell B."/>
            <person name="Cruz A.K."/>
            <person name="Mottram J.C."/>
            <person name="Smith D.F."/>
            <person name="Berriman M."/>
        </authorList>
    </citation>
    <scope>NUCLEOTIDE SEQUENCE [LARGE SCALE GENOMIC DNA]</scope>
    <source>
        <strain evidence="3 4">MHOM/BR/75/M2904</strain>
    </source>
</reference>
<feature type="domain" description="Ubiquitin-like" evidence="2">
    <location>
        <begin position="608"/>
        <end position="664"/>
    </location>
</feature>
<dbReference type="VEuPathDB" id="TriTrypDB:LbrM.17.1340"/>
<gene>
    <name evidence="3" type="ORF">LBRM_17_1340</name>
</gene>
<proteinExistence type="predicted"/>
<dbReference type="PROSITE" id="PS50053">
    <property type="entry name" value="UBIQUITIN_2"/>
    <property type="match status" value="1"/>
</dbReference>
<dbReference type="KEGG" id="lbz:LBRM_17_1340"/>
<dbReference type="RefSeq" id="XP_001563900.1">
    <property type="nucleotide sequence ID" value="XM_001563850.2"/>
</dbReference>
<evidence type="ECO:0000259" key="2">
    <source>
        <dbReference type="PROSITE" id="PS50053"/>
    </source>
</evidence>
<reference evidence="3 4" key="2">
    <citation type="journal article" date="2011" name="Genome Res.">
        <title>Chromosome and gene copy number variation allow major structural change between species and strains of Leishmania.</title>
        <authorList>
            <person name="Rogers M.B."/>
            <person name="Hilley J.D."/>
            <person name="Dickens N.J."/>
            <person name="Wilkes J."/>
            <person name="Bates P.A."/>
            <person name="Depledge D.P."/>
            <person name="Harris D."/>
            <person name="Her Y."/>
            <person name="Herzyk P."/>
            <person name="Imamura H."/>
            <person name="Otto T.D."/>
            <person name="Sanders M."/>
            <person name="Seeger K."/>
            <person name="Dujardin J.C."/>
            <person name="Berriman M."/>
            <person name="Smith D.F."/>
            <person name="Hertz-Fowler C."/>
            <person name="Mottram J.C."/>
        </authorList>
    </citation>
    <scope>NUCLEOTIDE SEQUENCE [LARGE SCALE GENOMIC DNA]</scope>
    <source>
        <strain evidence="3 4">MHOM/BR/75/M2904</strain>
    </source>
</reference>
<evidence type="ECO:0000313" key="3">
    <source>
        <dbReference type="EMBL" id="CAM37947.1"/>
    </source>
</evidence>
<feature type="compositionally biased region" description="Polar residues" evidence="1">
    <location>
        <begin position="218"/>
        <end position="235"/>
    </location>
</feature>
<feature type="compositionally biased region" description="Low complexity" evidence="1">
    <location>
        <begin position="177"/>
        <end position="194"/>
    </location>
</feature>
<dbReference type="SUPFAM" id="SSF54236">
    <property type="entry name" value="Ubiquitin-like"/>
    <property type="match status" value="1"/>
</dbReference>
<dbReference type="EMBL" id="FR798991">
    <property type="protein sequence ID" value="CAM37947.1"/>
    <property type="molecule type" value="Genomic_DNA"/>
</dbReference>
<dbReference type="Proteomes" id="UP000007258">
    <property type="component" value="Chromosome 17"/>
</dbReference>
<evidence type="ECO:0000256" key="1">
    <source>
        <dbReference type="SAM" id="MobiDB-lite"/>
    </source>
</evidence>
<dbReference type="InterPro" id="IPR000626">
    <property type="entry name" value="Ubiquitin-like_dom"/>
</dbReference>
<accession>A4H977</accession>
<keyword evidence="4" id="KW-1185">Reference proteome</keyword>
<feature type="region of interest" description="Disordered" evidence="1">
    <location>
        <begin position="408"/>
        <end position="455"/>
    </location>
</feature>
<sequence>MVELRSLLFCSPPPPRSLSLCVFIVRFSFHSPLSLNLCVCACVSPATSLSPPVRLALLQTSLNCFPSFLPCGLLKVRSLSERDATIKSVSVTMHQQPSSNCCSGASRVGSTKYAHSPYTYRTSIDDGHFSPIRDPGCRQESASLPAYLSPRSFNRSTSAQEAPANPVLKSVQNESAGQQLSQPSTPLSPSSGGQEYSQPIQVGSAPNVHPRYRRRINSPITQCGSNDSGSRSGFPNTPPSSLPPRFPFAPREDDTSAFARVESAPVQGHYSPPQYGMPLSGSFRSAAVEVDRRSQSPNPYYTAQGTPPPLPPLPPHVPTGIPGPLYGAQTPSRCASPTIVNGAAISSYAPASFSVPLTMAPVMNSGGSESYHGSLDGRGGLQSLGYVDPRSNHCFSSVMGCSNGAHPQSFVPAKNQKKHQSGPFPVRKYPNKSNSSSSSNRVASPPLGGAVMSGGPAGVTHRAEAPLFSGSYDTAMKTLSAMADETMSFSSKSSSSLSSIRDDLPLCPSDEECTLINDRKHQKKYAHTCRLHPCYHAHVVRHAKLFRHSPGQVLLPEGFSANMKISTHALASVNFSAISPEAPNAYRIYVSHGEKSYEIFGDWASVKVHTLKRYLHQVYHIAPTAQILSVLKTGNAMDDDISTVKAFGIEEDSVIQLHSNIEGSTDFGRIGISLDDL</sequence>
<organism evidence="3 4">
    <name type="scientific">Leishmania braziliensis</name>
    <dbReference type="NCBI Taxonomy" id="5660"/>
    <lineage>
        <taxon>Eukaryota</taxon>
        <taxon>Discoba</taxon>
        <taxon>Euglenozoa</taxon>
        <taxon>Kinetoplastea</taxon>
        <taxon>Metakinetoplastina</taxon>
        <taxon>Trypanosomatida</taxon>
        <taxon>Trypanosomatidae</taxon>
        <taxon>Leishmaniinae</taxon>
        <taxon>Leishmania</taxon>
        <taxon>Leishmania braziliensis species complex</taxon>
    </lineage>
</organism>
<dbReference type="InParanoid" id="A4H977"/>
<feature type="region of interest" description="Disordered" evidence="1">
    <location>
        <begin position="292"/>
        <end position="311"/>
    </location>
</feature>